<evidence type="ECO:0000256" key="4">
    <source>
        <dbReference type="ARBA" id="ARBA00009069"/>
    </source>
</evidence>
<feature type="domain" description="Svf1-like N-terminal" evidence="17">
    <location>
        <begin position="51"/>
        <end position="211"/>
    </location>
</feature>
<evidence type="ECO:0000256" key="13">
    <source>
        <dbReference type="ARBA" id="ARBA00058755"/>
    </source>
</evidence>
<dbReference type="AlphaFoldDB" id="A0A2D3V7Y7"/>
<dbReference type="Proteomes" id="UP000225277">
    <property type="component" value="Unassembled WGS sequence"/>
</dbReference>
<evidence type="ECO:0000256" key="15">
    <source>
        <dbReference type="ARBA" id="ARBA00073016"/>
    </source>
</evidence>
<evidence type="ECO:0000259" key="18">
    <source>
        <dbReference type="Pfam" id="PF17187"/>
    </source>
</evidence>
<evidence type="ECO:0000256" key="1">
    <source>
        <dbReference type="ARBA" id="ARBA00004123"/>
    </source>
</evidence>
<keyword evidence="10" id="KW-0472">Membrane</keyword>
<evidence type="ECO:0000256" key="9">
    <source>
        <dbReference type="ARBA" id="ARBA00023055"/>
    </source>
</evidence>
<dbReference type="GO" id="GO:0006869">
    <property type="term" value="P:lipid transport"/>
    <property type="evidence" value="ECO:0007669"/>
    <property type="project" value="UniProtKB-KW"/>
</dbReference>
<comment type="function">
    <text evidence="13">Ceramide-binding protein that may transfer ceramides from the endoplasmic reticulum membrane to the cis-Golgi network membrane, and is thereby required for the biosynthesis of complex sphingolipids.</text>
</comment>
<keyword evidence="20" id="KW-1185">Reference proteome</keyword>
<dbReference type="InterPro" id="IPR033394">
    <property type="entry name" value="Svf1-like_C"/>
</dbReference>
<keyword evidence="6" id="KW-0963">Cytoplasm</keyword>
<accession>A0A2D3V7Y7</accession>
<evidence type="ECO:0000259" key="17">
    <source>
        <dbReference type="Pfam" id="PF08622"/>
    </source>
</evidence>
<evidence type="ECO:0000256" key="2">
    <source>
        <dbReference type="ARBA" id="ARBA00004406"/>
    </source>
</evidence>
<name>A0A2D3V7Y7_9PEZI</name>
<evidence type="ECO:0000256" key="6">
    <source>
        <dbReference type="ARBA" id="ARBA00022490"/>
    </source>
</evidence>
<evidence type="ECO:0000256" key="7">
    <source>
        <dbReference type="ARBA" id="ARBA00022824"/>
    </source>
</evidence>
<dbReference type="GO" id="GO:0006979">
    <property type="term" value="P:response to oxidative stress"/>
    <property type="evidence" value="ECO:0007669"/>
    <property type="project" value="InterPro"/>
</dbReference>
<dbReference type="OrthoDB" id="2590239at2759"/>
<comment type="subcellular location">
    <subcellularLocation>
        <location evidence="3">Cytoplasm</location>
    </subcellularLocation>
    <subcellularLocation>
        <location evidence="2">Endoplasmic reticulum membrane</location>
        <topology evidence="2">Peripheral membrane protein</topology>
    </subcellularLocation>
    <subcellularLocation>
        <location evidence="12">Golgi apparatus</location>
        <location evidence="12">cis-Golgi network membrane</location>
        <topology evidence="12">Peripheral membrane protein</topology>
    </subcellularLocation>
    <subcellularLocation>
        <location evidence="1">Nucleus</location>
    </subcellularLocation>
</comment>
<dbReference type="InterPro" id="IPR051385">
    <property type="entry name" value="Ceramide-binding_SVF1"/>
</dbReference>
<evidence type="ECO:0000256" key="10">
    <source>
        <dbReference type="ARBA" id="ARBA00023136"/>
    </source>
</evidence>
<gene>
    <name evidence="19" type="ORF">RCC_09830</name>
</gene>
<dbReference type="EMBL" id="FJUY01000019">
    <property type="protein sequence ID" value="CZT24113.1"/>
    <property type="molecule type" value="Genomic_DNA"/>
</dbReference>
<dbReference type="InterPro" id="IPR023374">
    <property type="entry name" value="AttH-like_dom_sf"/>
</dbReference>
<dbReference type="SUPFAM" id="SSF159245">
    <property type="entry name" value="AttH-like"/>
    <property type="match status" value="1"/>
</dbReference>
<dbReference type="GO" id="GO:0005794">
    <property type="term" value="C:Golgi apparatus"/>
    <property type="evidence" value="ECO:0007669"/>
    <property type="project" value="UniProtKB-SubCell"/>
</dbReference>
<dbReference type="RefSeq" id="XP_023630837.1">
    <property type="nucleotide sequence ID" value="XM_023775069.1"/>
</dbReference>
<dbReference type="Gene3D" id="2.40.370.10">
    <property type="entry name" value="AttH-like domain"/>
    <property type="match status" value="1"/>
</dbReference>
<dbReference type="GO" id="GO:0005789">
    <property type="term" value="C:endoplasmic reticulum membrane"/>
    <property type="evidence" value="ECO:0007669"/>
    <property type="project" value="UniProtKB-SubCell"/>
</dbReference>
<reference evidence="19 20" key="1">
    <citation type="submission" date="2016-03" db="EMBL/GenBank/DDBJ databases">
        <authorList>
            <person name="Ploux O."/>
        </authorList>
    </citation>
    <scope>NUCLEOTIDE SEQUENCE [LARGE SCALE GENOMIC DNA]</scope>
    <source>
        <strain evidence="19 20">URUG2</strain>
    </source>
</reference>
<evidence type="ECO:0000256" key="14">
    <source>
        <dbReference type="ARBA" id="ARBA00069547"/>
    </source>
</evidence>
<evidence type="ECO:0000256" key="16">
    <source>
        <dbReference type="ARBA" id="ARBA00081132"/>
    </source>
</evidence>
<keyword evidence="7" id="KW-0256">Endoplasmic reticulum</keyword>
<evidence type="ECO:0000256" key="5">
    <source>
        <dbReference type="ARBA" id="ARBA00022448"/>
    </source>
</evidence>
<sequence>MLGWMKQTVGLTDHNYGPEGLQSVALQAEQTPYTELTKDDLKWEIMSGTNVETKTFYVVADSGHIGLAQIIYSDVLGVRTTAQFSSKIFYPKEAGKPHLWTSDNLSNYKFSNDKFNFKADGCSMELSEDGKTYTIKSSTNKQALVDLKFTMAAPGFAAGKNGTSTFGTDPAKPWGHMKHLFWPRCQVEGTIMTKEGPVDFKGRGMAVHAIQGMKPHFAAAKWNFVDFQSPTYSAAMMEYTTPPSYGQSVVNVGGIAIDGEILFAGASPNTKAEHTQVKGDSDNDWPEPGAVAFTWSGKTKDGKDAHAELKGVLDPRTDRVDVMGELPKFVKQIVAGAAGTKPYIYQWDQKMTLKVTIDGETKEEEGRLLMEATFIS</sequence>
<evidence type="ECO:0000256" key="12">
    <source>
        <dbReference type="ARBA" id="ARBA00046302"/>
    </source>
</evidence>
<evidence type="ECO:0000256" key="8">
    <source>
        <dbReference type="ARBA" id="ARBA00023034"/>
    </source>
</evidence>
<evidence type="ECO:0000313" key="19">
    <source>
        <dbReference type="EMBL" id="CZT24113.1"/>
    </source>
</evidence>
<dbReference type="PANTHER" id="PTHR47107">
    <property type="entry name" value="SVF1-LIKE PROTEIN YDR222W-RELATED"/>
    <property type="match status" value="1"/>
</dbReference>
<evidence type="ECO:0000256" key="3">
    <source>
        <dbReference type="ARBA" id="ARBA00004496"/>
    </source>
</evidence>
<keyword evidence="8" id="KW-0333">Golgi apparatus</keyword>
<comment type="similarity">
    <text evidence="4">Belongs to the SVF1 family.</text>
</comment>
<dbReference type="GO" id="GO:0005634">
    <property type="term" value="C:nucleus"/>
    <property type="evidence" value="ECO:0007669"/>
    <property type="project" value="UniProtKB-SubCell"/>
</dbReference>
<dbReference type="STRING" id="112498.A0A2D3V7Y7"/>
<protein>
    <recommendedName>
        <fullName evidence="15">Ceramide-binding protein SVF1</fullName>
    </recommendedName>
    <alternativeName>
        <fullName evidence="14">Ceramide-binding protein svf1</fullName>
    </alternativeName>
    <alternativeName>
        <fullName evidence="16">Survival factor 1</fullName>
    </alternativeName>
</protein>
<evidence type="ECO:0000313" key="20">
    <source>
        <dbReference type="Proteomes" id="UP000225277"/>
    </source>
</evidence>
<dbReference type="PANTHER" id="PTHR47107:SF1">
    <property type="entry name" value="CERAMIDE-BINDING PROTEIN SVF1-RELATED"/>
    <property type="match status" value="1"/>
</dbReference>
<keyword evidence="9" id="KW-0445">Lipid transport</keyword>
<proteinExistence type="inferred from homology"/>
<dbReference type="Pfam" id="PF17187">
    <property type="entry name" value="Svf1_C"/>
    <property type="match status" value="1"/>
</dbReference>
<keyword evidence="5" id="KW-0813">Transport</keyword>
<keyword evidence="11" id="KW-0539">Nucleus</keyword>
<organism evidence="19 20">
    <name type="scientific">Ramularia collo-cygni</name>
    <dbReference type="NCBI Taxonomy" id="112498"/>
    <lineage>
        <taxon>Eukaryota</taxon>
        <taxon>Fungi</taxon>
        <taxon>Dikarya</taxon>
        <taxon>Ascomycota</taxon>
        <taxon>Pezizomycotina</taxon>
        <taxon>Dothideomycetes</taxon>
        <taxon>Dothideomycetidae</taxon>
        <taxon>Mycosphaerellales</taxon>
        <taxon>Mycosphaerellaceae</taxon>
        <taxon>Ramularia</taxon>
    </lineage>
</organism>
<feature type="domain" description="Svf1-like C-terminal" evidence="18">
    <location>
        <begin position="213"/>
        <end position="376"/>
    </location>
</feature>
<dbReference type="FunFam" id="2.40.370.10:FF:000001">
    <property type="entry name" value="Survival factor 1"/>
    <property type="match status" value="1"/>
</dbReference>
<dbReference type="Pfam" id="PF08622">
    <property type="entry name" value="Svf1"/>
    <property type="match status" value="1"/>
</dbReference>
<dbReference type="GeneID" id="35604890"/>
<evidence type="ECO:0000256" key="11">
    <source>
        <dbReference type="ARBA" id="ARBA00023242"/>
    </source>
</evidence>
<dbReference type="InterPro" id="IPR013931">
    <property type="entry name" value="Svf1-like_N"/>
</dbReference>